<evidence type="ECO:0000313" key="1">
    <source>
        <dbReference type="EMBL" id="CAB4669809.1"/>
    </source>
</evidence>
<accession>A0A6J6M962</accession>
<reference evidence="1" key="1">
    <citation type="submission" date="2020-05" db="EMBL/GenBank/DDBJ databases">
        <authorList>
            <person name="Chiriac C."/>
            <person name="Salcher M."/>
            <person name="Ghai R."/>
            <person name="Kavagutti S V."/>
        </authorList>
    </citation>
    <scope>NUCLEOTIDE SEQUENCE</scope>
</reference>
<sequence>MRHRVGLLNVLILTLVMALIPTSALAAYMAKPAVYYHAKNTIDARMVSEAGYGCANPTKTKATLQAFVGKKWLNIKPIRSGWIPDKESCGDSSFGSKTSRAWITAYIDPGTIVRWYYVGEISIQDHDSKGNGIGVAYTFSNAYQNIVPHSVVGGYGITWENVSSRINDIAAASWTDAQATILRNANLPSALSGYKSYISPGALLVDPNVGEADRYLKRTFSLFARIPSPRSIIFVATTQEERVASELQIDTMYKDSGWIKGALDDIFGINTSQPAGSVFTQIKCDGHDHARSRSTYPDGSIATALMFSVCPNMEQFRTHINGVHTMAHEYVHSIQVAVLTNTLDRKRFEPCWLREGGPEWTQAVVSDNFQQYLSVKHLEPYYLSTDSVQRTQTTARTWTKDEVDGYLNRANDPTTCSATSEFALAYSLGEVATETLVSIGGSESFFALQERLALGESSNQAFREIYGKSWDEVRPILAEVVAQVITLSWQSQALTYQSLPKN</sequence>
<protein>
    <submittedName>
        <fullName evidence="1">Unannotated protein</fullName>
    </submittedName>
</protein>
<dbReference type="EMBL" id="CAFBQK010000070">
    <property type="protein sequence ID" value="CAB5050498.1"/>
    <property type="molecule type" value="Genomic_DNA"/>
</dbReference>
<dbReference type="AlphaFoldDB" id="A0A6J6M962"/>
<proteinExistence type="predicted"/>
<dbReference type="EMBL" id="CAFABI010000113">
    <property type="protein sequence ID" value="CAB4831555.1"/>
    <property type="molecule type" value="Genomic_DNA"/>
</dbReference>
<dbReference type="EMBL" id="CAFAZX010000003">
    <property type="protein sequence ID" value="CAB4839793.1"/>
    <property type="molecule type" value="Genomic_DNA"/>
</dbReference>
<organism evidence="1">
    <name type="scientific">freshwater metagenome</name>
    <dbReference type="NCBI Taxonomy" id="449393"/>
    <lineage>
        <taxon>unclassified sequences</taxon>
        <taxon>metagenomes</taxon>
        <taxon>ecological metagenomes</taxon>
    </lineage>
</organism>
<dbReference type="EMBL" id="CAEZWO010000139">
    <property type="protein sequence ID" value="CAB4669809.1"/>
    <property type="molecule type" value="Genomic_DNA"/>
</dbReference>
<evidence type="ECO:0000313" key="3">
    <source>
        <dbReference type="EMBL" id="CAB4839793.1"/>
    </source>
</evidence>
<evidence type="ECO:0000313" key="2">
    <source>
        <dbReference type="EMBL" id="CAB4831555.1"/>
    </source>
</evidence>
<gene>
    <name evidence="1" type="ORF">UFOPK2254_01204</name>
    <name evidence="2" type="ORF">UFOPK3197_00956</name>
    <name evidence="3" type="ORF">UFOPK3241_00137</name>
    <name evidence="4" type="ORF">UFOPK4265_00662</name>
</gene>
<evidence type="ECO:0000313" key="4">
    <source>
        <dbReference type="EMBL" id="CAB5050498.1"/>
    </source>
</evidence>
<name>A0A6J6M962_9ZZZZ</name>